<dbReference type="GO" id="GO:0019674">
    <property type="term" value="P:NAD+ metabolic process"/>
    <property type="evidence" value="ECO:0007669"/>
    <property type="project" value="InterPro"/>
</dbReference>
<dbReference type="InterPro" id="IPR002504">
    <property type="entry name" value="NADK"/>
</dbReference>
<dbReference type="Pfam" id="PF01513">
    <property type="entry name" value="NAD_kinase"/>
    <property type="match status" value="1"/>
</dbReference>
<dbReference type="GO" id="GO:0051287">
    <property type="term" value="F:NAD binding"/>
    <property type="evidence" value="ECO:0007669"/>
    <property type="project" value="UniProtKB-ARBA"/>
</dbReference>
<dbReference type="Gene3D" id="2.60.200.30">
    <property type="entry name" value="Probable inorganic polyphosphate/atp-NAD kinase, domain 2"/>
    <property type="match status" value="1"/>
</dbReference>
<feature type="binding site" evidence="6">
    <location>
        <position position="169"/>
    </location>
    <ligand>
        <name>NAD(+)</name>
        <dbReference type="ChEBI" id="CHEBI:57540"/>
    </ligand>
</feature>
<keyword evidence="3 6" id="KW-0521">NADP</keyword>
<sequence>MHKVTRAIAVVNTRKAGAAALGGKISAFLQARGVFCRIFQYDGTEVGDPFASYDFAITLGGDGTVLFAARYCAPKGIPVFPVNLGEFGFIAGIGPERWQDALLSYLEGNSHSTERMLLGVEVQRGADSGTVYRSCALNDCTVSGGLARIVEFRVSFQKDGGEYSFGLFKADGVIAATPTGSTAYSAAAGGPILSPDLSAFVLSPVCAFSLSSRPIVLPASGKIRISFAGTSGFGTEGLLTVDGQETFALQPGDGIIISRAAQPVRLIGCAPETFYQALRYKLNWSGAPVSGGKTGETAAGEAPVRQEENRD</sequence>
<dbReference type="EMBL" id="JADIMS010000004">
    <property type="protein sequence ID" value="MBO8449526.1"/>
    <property type="molecule type" value="Genomic_DNA"/>
</dbReference>
<comment type="catalytic activity">
    <reaction evidence="5 6">
        <text>NAD(+) + ATP = ADP + NADP(+) + H(+)</text>
        <dbReference type="Rhea" id="RHEA:18629"/>
        <dbReference type="ChEBI" id="CHEBI:15378"/>
        <dbReference type="ChEBI" id="CHEBI:30616"/>
        <dbReference type="ChEBI" id="CHEBI:57540"/>
        <dbReference type="ChEBI" id="CHEBI:58349"/>
        <dbReference type="ChEBI" id="CHEBI:456216"/>
        <dbReference type="EC" id="2.7.1.23"/>
    </reaction>
</comment>
<organism evidence="8 9">
    <name type="scientific">Candidatus Avitreponema avistercoris</name>
    <dbReference type="NCBI Taxonomy" id="2840705"/>
    <lineage>
        <taxon>Bacteria</taxon>
        <taxon>Pseudomonadati</taxon>
        <taxon>Spirochaetota</taxon>
        <taxon>Spirochaetia</taxon>
        <taxon>Spirochaetales</taxon>
        <taxon>Candidatus Avitreponema</taxon>
    </lineage>
</organism>
<dbReference type="EC" id="2.7.1.23" evidence="6"/>
<dbReference type="GO" id="GO:0005524">
    <property type="term" value="F:ATP binding"/>
    <property type="evidence" value="ECO:0007669"/>
    <property type="project" value="UniProtKB-KW"/>
</dbReference>
<dbReference type="GO" id="GO:0005737">
    <property type="term" value="C:cytoplasm"/>
    <property type="evidence" value="ECO:0007669"/>
    <property type="project" value="UniProtKB-SubCell"/>
</dbReference>
<dbReference type="InterPro" id="IPR016064">
    <property type="entry name" value="NAD/diacylglycerol_kinase_sf"/>
</dbReference>
<comment type="cofactor">
    <cofactor evidence="6">
        <name>a divalent metal cation</name>
        <dbReference type="ChEBI" id="CHEBI:60240"/>
    </cofactor>
</comment>
<keyword evidence="6" id="KW-0963">Cytoplasm</keyword>
<evidence type="ECO:0000256" key="6">
    <source>
        <dbReference type="HAMAP-Rule" id="MF_00361"/>
    </source>
</evidence>
<feature type="binding site" evidence="6">
    <location>
        <begin position="138"/>
        <end position="139"/>
    </location>
    <ligand>
        <name>NAD(+)</name>
        <dbReference type="ChEBI" id="CHEBI:57540"/>
    </ligand>
</feature>
<feature type="region of interest" description="Disordered" evidence="7">
    <location>
        <begin position="289"/>
        <end position="311"/>
    </location>
</feature>
<evidence type="ECO:0000313" key="8">
    <source>
        <dbReference type="EMBL" id="MBO8449526.1"/>
    </source>
</evidence>
<comment type="subcellular location">
    <subcellularLocation>
        <location evidence="6">Cytoplasm</location>
    </subcellularLocation>
</comment>
<accession>A0A9D9EJZ9</accession>
<name>A0A9D9EJZ9_9SPIR</name>
<evidence type="ECO:0000256" key="7">
    <source>
        <dbReference type="SAM" id="MobiDB-lite"/>
    </source>
</evidence>
<dbReference type="Gene3D" id="3.40.50.10330">
    <property type="entry name" value="Probable inorganic polyphosphate/atp-NAD kinase, domain 1"/>
    <property type="match status" value="1"/>
</dbReference>
<feature type="active site" description="Proton acceptor" evidence="6">
    <location>
        <position position="62"/>
    </location>
</feature>
<protein>
    <recommendedName>
        <fullName evidence="6">NAD kinase</fullName>
        <ecNumber evidence="6">2.7.1.23</ecNumber>
    </recommendedName>
    <alternativeName>
        <fullName evidence="6">ATP-dependent NAD kinase</fullName>
    </alternativeName>
</protein>
<comment type="caution">
    <text evidence="8">The sequence shown here is derived from an EMBL/GenBank/DDBJ whole genome shotgun (WGS) entry which is preliminary data.</text>
</comment>
<comment type="caution">
    <text evidence="6">Lacks conserved residue(s) required for the propagation of feature annotation.</text>
</comment>
<dbReference type="GO" id="GO:0046872">
    <property type="term" value="F:metal ion binding"/>
    <property type="evidence" value="ECO:0007669"/>
    <property type="project" value="UniProtKB-UniRule"/>
</dbReference>
<keyword evidence="6" id="KW-0547">Nucleotide-binding</keyword>
<gene>
    <name evidence="6" type="primary">nadK</name>
    <name evidence="8" type="ORF">IAA96_00250</name>
</gene>
<keyword evidence="1 6" id="KW-0808">Transferase</keyword>
<dbReference type="GO" id="GO:0006741">
    <property type="term" value="P:NADP+ biosynthetic process"/>
    <property type="evidence" value="ECO:0007669"/>
    <property type="project" value="UniProtKB-UniRule"/>
</dbReference>
<dbReference type="Proteomes" id="UP000823616">
    <property type="component" value="Unassembled WGS sequence"/>
</dbReference>
<dbReference type="InterPro" id="IPR017437">
    <property type="entry name" value="ATP-NAD_kinase_PpnK-typ_C"/>
</dbReference>
<feature type="binding site" evidence="6">
    <location>
        <position position="148"/>
    </location>
    <ligand>
        <name>NAD(+)</name>
        <dbReference type="ChEBI" id="CHEBI:57540"/>
    </ligand>
</feature>
<dbReference type="PANTHER" id="PTHR20275:SF0">
    <property type="entry name" value="NAD KINASE"/>
    <property type="match status" value="1"/>
</dbReference>
<dbReference type="SUPFAM" id="SSF111331">
    <property type="entry name" value="NAD kinase/diacylglycerol kinase-like"/>
    <property type="match status" value="1"/>
</dbReference>
<dbReference type="Pfam" id="PF20143">
    <property type="entry name" value="NAD_kinase_C"/>
    <property type="match status" value="1"/>
</dbReference>
<reference evidence="8" key="1">
    <citation type="submission" date="2020-10" db="EMBL/GenBank/DDBJ databases">
        <authorList>
            <person name="Gilroy R."/>
        </authorList>
    </citation>
    <scope>NUCLEOTIDE SEQUENCE</scope>
    <source>
        <strain evidence="8">B3-4054</strain>
    </source>
</reference>
<dbReference type="GO" id="GO:0003951">
    <property type="term" value="F:NAD+ kinase activity"/>
    <property type="evidence" value="ECO:0007669"/>
    <property type="project" value="UniProtKB-UniRule"/>
</dbReference>
<keyword evidence="6" id="KW-0067">ATP-binding</keyword>
<comment type="function">
    <text evidence="6">Involved in the regulation of the intracellular balance of NAD and NADP, and is a key enzyme in the biosynthesis of NADP. Catalyzes specifically the phosphorylation on 2'-hydroxyl of the adenosine moiety of NAD to yield NADP.</text>
</comment>
<keyword evidence="4 6" id="KW-0520">NAD</keyword>
<evidence type="ECO:0000256" key="4">
    <source>
        <dbReference type="ARBA" id="ARBA00023027"/>
    </source>
</evidence>
<dbReference type="PANTHER" id="PTHR20275">
    <property type="entry name" value="NAD KINASE"/>
    <property type="match status" value="1"/>
</dbReference>
<dbReference type="HAMAP" id="MF_00361">
    <property type="entry name" value="NAD_kinase"/>
    <property type="match status" value="1"/>
</dbReference>
<comment type="similarity">
    <text evidence="6">Belongs to the NAD kinase family.</text>
</comment>
<feature type="binding site" evidence="6">
    <location>
        <position position="244"/>
    </location>
    <ligand>
        <name>NAD(+)</name>
        <dbReference type="ChEBI" id="CHEBI:57540"/>
    </ligand>
</feature>
<evidence type="ECO:0000256" key="3">
    <source>
        <dbReference type="ARBA" id="ARBA00022857"/>
    </source>
</evidence>
<evidence type="ECO:0000256" key="2">
    <source>
        <dbReference type="ARBA" id="ARBA00022777"/>
    </source>
</evidence>
<proteinExistence type="inferred from homology"/>
<keyword evidence="2 6" id="KW-0418">Kinase</keyword>
<evidence type="ECO:0000256" key="1">
    <source>
        <dbReference type="ARBA" id="ARBA00022679"/>
    </source>
</evidence>
<feature type="binding site" evidence="6">
    <location>
        <position position="171"/>
    </location>
    <ligand>
        <name>NAD(+)</name>
        <dbReference type="ChEBI" id="CHEBI:57540"/>
    </ligand>
</feature>
<feature type="binding site" evidence="6">
    <location>
        <begin position="62"/>
        <end position="63"/>
    </location>
    <ligand>
        <name>NAD(+)</name>
        <dbReference type="ChEBI" id="CHEBI:57540"/>
    </ligand>
</feature>
<dbReference type="InterPro" id="IPR017438">
    <property type="entry name" value="ATP-NAD_kinase_N"/>
</dbReference>
<evidence type="ECO:0000313" key="9">
    <source>
        <dbReference type="Proteomes" id="UP000823616"/>
    </source>
</evidence>
<dbReference type="AlphaFoldDB" id="A0A9D9EJZ9"/>
<evidence type="ECO:0000256" key="5">
    <source>
        <dbReference type="ARBA" id="ARBA00047925"/>
    </source>
</evidence>
<reference evidence="8" key="2">
    <citation type="journal article" date="2021" name="PeerJ">
        <title>Extensive microbial diversity within the chicken gut microbiome revealed by metagenomics and culture.</title>
        <authorList>
            <person name="Gilroy R."/>
            <person name="Ravi A."/>
            <person name="Getino M."/>
            <person name="Pursley I."/>
            <person name="Horton D.L."/>
            <person name="Alikhan N.F."/>
            <person name="Baker D."/>
            <person name="Gharbi K."/>
            <person name="Hall N."/>
            <person name="Watson M."/>
            <person name="Adriaenssens E.M."/>
            <person name="Foster-Nyarko E."/>
            <person name="Jarju S."/>
            <person name="Secka A."/>
            <person name="Antonio M."/>
            <person name="Oren A."/>
            <person name="Chaudhuri R.R."/>
            <person name="La Ragione R."/>
            <person name="Hildebrand F."/>
            <person name="Pallen M.J."/>
        </authorList>
    </citation>
    <scope>NUCLEOTIDE SEQUENCE</scope>
    <source>
        <strain evidence="8">B3-4054</strain>
    </source>
</reference>